<name>A0A5M6ICG3_9PROT</name>
<proteinExistence type="predicted"/>
<keyword evidence="2" id="KW-1185">Reference proteome</keyword>
<organism evidence="1 2">
    <name type="scientific">Roseospira marina</name>
    <dbReference type="NCBI Taxonomy" id="140057"/>
    <lineage>
        <taxon>Bacteria</taxon>
        <taxon>Pseudomonadati</taxon>
        <taxon>Pseudomonadota</taxon>
        <taxon>Alphaproteobacteria</taxon>
        <taxon>Rhodospirillales</taxon>
        <taxon>Rhodospirillaceae</taxon>
        <taxon>Roseospira</taxon>
    </lineage>
</organism>
<reference evidence="1 2" key="1">
    <citation type="submission" date="2019-09" db="EMBL/GenBank/DDBJ databases">
        <title>Genome sequence of Roseospira marina, one of the more divergent members of the non-sulfur purple photosynthetic bacterial family, the Rhodospirillaceae.</title>
        <authorList>
            <person name="Meyer T."/>
            <person name="Kyndt J."/>
        </authorList>
    </citation>
    <scope>NUCLEOTIDE SEQUENCE [LARGE SCALE GENOMIC DNA]</scope>
    <source>
        <strain evidence="1 2">DSM 15113</strain>
    </source>
</reference>
<dbReference type="EMBL" id="VWPJ01000009">
    <property type="protein sequence ID" value="KAA5605435.1"/>
    <property type="molecule type" value="Genomic_DNA"/>
</dbReference>
<gene>
    <name evidence="1" type="ORF">F1188_11070</name>
</gene>
<evidence type="ECO:0000313" key="1">
    <source>
        <dbReference type="EMBL" id="KAA5605435.1"/>
    </source>
</evidence>
<comment type="caution">
    <text evidence="1">The sequence shown here is derived from an EMBL/GenBank/DDBJ whole genome shotgun (WGS) entry which is preliminary data.</text>
</comment>
<dbReference type="Proteomes" id="UP000324065">
    <property type="component" value="Unassembled WGS sequence"/>
</dbReference>
<dbReference type="AlphaFoldDB" id="A0A5M6ICG3"/>
<accession>A0A5M6ICG3</accession>
<sequence>MEILYLWAPDEAALIAAARDAVPDLLDGDTWVVRRPDTQSGYPRTADGAVMLDVAGIQPWETEPEYEANGGVVAEGVPVGGYHANLTYHAVGAARAQALRTALEARGGEARHPDTPVRVFA</sequence>
<evidence type="ECO:0000313" key="2">
    <source>
        <dbReference type="Proteomes" id="UP000324065"/>
    </source>
</evidence>
<dbReference type="RefSeq" id="WP_150062485.1">
    <property type="nucleotide sequence ID" value="NZ_JACHII010000021.1"/>
</dbReference>
<protein>
    <submittedName>
        <fullName evidence="1">Uncharacterized protein</fullName>
    </submittedName>
</protein>